<keyword evidence="13" id="KW-1185">Reference proteome</keyword>
<feature type="transmembrane region" description="Helical" evidence="11">
    <location>
        <begin position="20"/>
        <end position="40"/>
    </location>
</feature>
<keyword evidence="7 10" id="KW-0503">Monooxygenase</keyword>
<keyword evidence="11" id="KW-0812">Transmembrane</keyword>
<keyword evidence="5 10" id="KW-0560">Oxidoreductase</keyword>
<dbReference type="GO" id="GO:0005506">
    <property type="term" value="F:iron ion binding"/>
    <property type="evidence" value="ECO:0007669"/>
    <property type="project" value="InterPro"/>
</dbReference>
<dbReference type="GO" id="GO:0016125">
    <property type="term" value="P:sterol metabolic process"/>
    <property type="evidence" value="ECO:0007669"/>
    <property type="project" value="TreeGrafter"/>
</dbReference>
<keyword evidence="8" id="KW-0876">Taxol biosynthesis</keyword>
<evidence type="ECO:0000256" key="4">
    <source>
        <dbReference type="ARBA" id="ARBA00022723"/>
    </source>
</evidence>
<dbReference type="Proteomes" id="UP000824469">
    <property type="component" value="Unassembled WGS sequence"/>
</dbReference>
<dbReference type="PROSITE" id="PS00086">
    <property type="entry name" value="CYTOCHROME_P450"/>
    <property type="match status" value="1"/>
</dbReference>
<dbReference type="AlphaFoldDB" id="A0AA38F8X5"/>
<dbReference type="SUPFAM" id="SSF48264">
    <property type="entry name" value="Cytochrome P450"/>
    <property type="match status" value="1"/>
</dbReference>
<dbReference type="FunFam" id="1.10.630.10:FF:000022">
    <property type="entry name" value="Taxadiene 5-alpha hydroxylase"/>
    <property type="match status" value="1"/>
</dbReference>
<evidence type="ECO:0000256" key="3">
    <source>
        <dbReference type="ARBA" id="ARBA00022617"/>
    </source>
</evidence>
<dbReference type="GO" id="GO:0016705">
    <property type="term" value="F:oxidoreductase activity, acting on paired donors, with incorporation or reduction of molecular oxygen"/>
    <property type="evidence" value="ECO:0007669"/>
    <property type="project" value="InterPro"/>
</dbReference>
<proteinExistence type="inferred from homology"/>
<evidence type="ECO:0000256" key="7">
    <source>
        <dbReference type="ARBA" id="ARBA00023033"/>
    </source>
</evidence>
<keyword evidence="6 9" id="KW-0408">Iron</keyword>
<dbReference type="Pfam" id="PF00067">
    <property type="entry name" value="p450"/>
    <property type="match status" value="1"/>
</dbReference>
<evidence type="ECO:0000256" key="1">
    <source>
        <dbReference type="ARBA" id="ARBA00005122"/>
    </source>
</evidence>
<dbReference type="InterPro" id="IPR017972">
    <property type="entry name" value="Cyt_P450_CS"/>
</dbReference>
<evidence type="ECO:0000256" key="10">
    <source>
        <dbReference type="RuleBase" id="RU000461"/>
    </source>
</evidence>
<evidence type="ECO:0000256" key="11">
    <source>
        <dbReference type="SAM" id="Phobius"/>
    </source>
</evidence>
<keyword evidence="11" id="KW-1133">Transmembrane helix</keyword>
<evidence type="ECO:0000256" key="5">
    <source>
        <dbReference type="ARBA" id="ARBA00023002"/>
    </source>
</evidence>
<dbReference type="GO" id="GO:0042617">
    <property type="term" value="P:paclitaxel biosynthetic process"/>
    <property type="evidence" value="ECO:0007669"/>
    <property type="project" value="UniProtKB-KW"/>
</dbReference>
<accession>A0AA38F8X5</accession>
<dbReference type="CDD" id="cd11043">
    <property type="entry name" value="CYP90-like"/>
    <property type="match status" value="1"/>
</dbReference>
<dbReference type="EMBL" id="JAHRHJ020000010">
    <property type="protein sequence ID" value="KAH9296919.1"/>
    <property type="molecule type" value="Genomic_DNA"/>
</dbReference>
<dbReference type="GO" id="GO:0004497">
    <property type="term" value="F:monooxygenase activity"/>
    <property type="evidence" value="ECO:0007669"/>
    <property type="project" value="UniProtKB-KW"/>
</dbReference>
<name>A0AA38F8X5_TAXCH</name>
<comment type="pathway">
    <text evidence="1">Alkaloid biosynthesis; taxol biosynthesis.</text>
</comment>
<comment type="cofactor">
    <cofactor evidence="9">
        <name>heme</name>
        <dbReference type="ChEBI" id="CHEBI:30413"/>
    </cofactor>
</comment>
<keyword evidence="3 9" id="KW-0349">Heme</keyword>
<protein>
    <recommendedName>
        <fullName evidence="14">Cytochrome P450</fullName>
    </recommendedName>
</protein>
<dbReference type="PANTHER" id="PTHR24286">
    <property type="entry name" value="CYTOCHROME P450 26"/>
    <property type="match status" value="1"/>
</dbReference>
<dbReference type="InterPro" id="IPR002401">
    <property type="entry name" value="Cyt_P450_E_grp-I"/>
</dbReference>
<dbReference type="PANTHER" id="PTHR24286:SF384">
    <property type="entry name" value="P450, PUTATIVE (EUROFUNG)-RELATED"/>
    <property type="match status" value="1"/>
</dbReference>
<dbReference type="GO" id="GO:0020037">
    <property type="term" value="F:heme binding"/>
    <property type="evidence" value="ECO:0007669"/>
    <property type="project" value="InterPro"/>
</dbReference>
<evidence type="ECO:0000313" key="13">
    <source>
        <dbReference type="Proteomes" id="UP000824469"/>
    </source>
</evidence>
<organism evidence="12 13">
    <name type="scientific">Taxus chinensis</name>
    <name type="common">Chinese yew</name>
    <name type="synonym">Taxus wallichiana var. chinensis</name>
    <dbReference type="NCBI Taxonomy" id="29808"/>
    <lineage>
        <taxon>Eukaryota</taxon>
        <taxon>Viridiplantae</taxon>
        <taxon>Streptophyta</taxon>
        <taxon>Embryophyta</taxon>
        <taxon>Tracheophyta</taxon>
        <taxon>Spermatophyta</taxon>
        <taxon>Pinopsida</taxon>
        <taxon>Pinidae</taxon>
        <taxon>Conifers II</taxon>
        <taxon>Cupressales</taxon>
        <taxon>Taxaceae</taxon>
        <taxon>Taxus</taxon>
    </lineage>
</organism>
<dbReference type="PRINTS" id="PR00463">
    <property type="entry name" value="EP450I"/>
</dbReference>
<gene>
    <name evidence="12" type="ORF">KI387_028601</name>
</gene>
<reference evidence="12 13" key="1">
    <citation type="journal article" date="2021" name="Nat. Plants">
        <title>The Taxus genome provides insights into paclitaxel biosynthesis.</title>
        <authorList>
            <person name="Xiong X."/>
            <person name="Gou J."/>
            <person name="Liao Q."/>
            <person name="Li Y."/>
            <person name="Zhou Q."/>
            <person name="Bi G."/>
            <person name="Li C."/>
            <person name="Du R."/>
            <person name="Wang X."/>
            <person name="Sun T."/>
            <person name="Guo L."/>
            <person name="Liang H."/>
            <person name="Lu P."/>
            <person name="Wu Y."/>
            <person name="Zhang Z."/>
            <person name="Ro D.K."/>
            <person name="Shang Y."/>
            <person name="Huang S."/>
            <person name="Yan J."/>
        </authorList>
    </citation>
    <scope>NUCLEOTIDE SEQUENCE [LARGE SCALE GENOMIC DNA]</scope>
    <source>
        <strain evidence="12">Ta-2019</strain>
    </source>
</reference>
<dbReference type="Gene3D" id="1.10.630.10">
    <property type="entry name" value="Cytochrome P450"/>
    <property type="match status" value="1"/>
</dbReference>
<dbReference type="PRINTS" id="PR00385">
    <property type="entry name" value="P450"/>
</dbReference>
<comment type="caution">
    <text evidence="12">The sequence shown here is derived from an EMBL/GenBank/DDBJ whole genome shotgun (WGS) entry which is preliminary data.</text>
</comment>
<evidence type="ECO:0008006" key="14">
    <source>
        <dbReference type="Google" id="ProtNLM"/>
    </source>
</evidence>
<evidence type="ECO:0000313" key="12">
    <source>
        <dbReference type="EMBL" id="KAH9296919.1"/>
    </source>
</evidence>
<dbReference type="OMA" id="NPECHEK"/>
<evidence type="ECO:0000256" key="8">
    <source>
        <dbReference type="ARBA" id="ARBA00023059"/>
    </source>
</evidence>
<comment type="similarity">
    <text evidence="2 10">Belongs to the cytochrome P450 family.</text>
</comment>
<feature type="binding site" description="axial binding residue" evidence="9">
    <location>
        <position position="443"/>
    </location>
    <ligand>
        <name>heme</name>
        <dbReference type="ChEBI" id="CHEBI:30413"/>
    </ligand>
    <ligandPart>
        <name>Fe</name>
        <dbReference type="ChEBI" id="CHEBI:18248"/>
    </ligandPart>
</feature>
<dbReference type="InterPro" id="IPR001128">
    <property type="entry name" value="Cyt_P450"/>
</dbReference>
<keyword evidence="4 9" id="KW-0479">Metal-binding</keyword>
<dbReference type="InterPro" id="IPR036396">
    <property type="entry name" value="Cyt_P450_sf"/>
</dbReference>
<evidence type="ECO:0000256" key="2">
    <source>
        <dbReference type="ARBA" id="ARBA00010617"/>
    </source>
</evidence>
<evidence type="ECO:0000256" key="9">
    <source>
        <dbReference type="PIRSR" id="PIRSR602401-1"/>
    </source>
</evidence>
<sequence>MDSFIFLRSIGTKFGQLESSPAIISLTLAPILAIILLLLFRYNHRSSVKLPPGKLGFPLIGETIQLLRTLRSETPQKFFDDRLKKFGPVYMTSLIGHPTVVLCGPAGNKLVLSNEDKLVEMEGPKSFMKLIGEDSIVAKRGEDHRILRTALARFLGAQALQNYLGRMSSEIGHHFNEKWKGKDEVKVLPLVRGLIFSIASTLFFDVNDGHQQKQLHHLLETILVGSLSVPLDFPGTRYRKGLQARLKLDEILSSLIKRRRSDLRSGIASDDQDLLSVLLTFRDEKGNSLTDQGILDNFSAMFHASYDTTVAPMALIFKLLYSNPECHEKVFQEQLEIIGNLKEGEEISWKDLKSMKYTWQAVQESLRMYPPVFGIFRKAITDIHYDGYTIPKGWRVLCSPYTTHLREEYFPEPEKFRPSRFEDEGRHVTPYTYVPFGGGLRTCPGWEFSKIEILLFVHHFVKNFSSYIPVDPNEKVLSDPLPPLPANGFSIKLFPRS</sequence>
<evidence type="ECO:0000256" key="6">
    <source>
        <dbReference type="ARBA" id="ARBA00023004"/>
    </source>
</evidence>
<keyword evidence="11" id="KW-0472">Membrane</keyword>